<dbReference type="eggNOG" id="COG0583">
    <property type="taxonomic scope" value="Bacteria"/>
</dbReference>
<evidence type="ECO:0000256" key="2">
    <source>
        <dbReference type="ARBA" id="ARBA00023015"/>
    </source>
</evidence>
<dbReference type="Pfam" id="PF03466">
    <property type="entry name" value="LysR_substrate"/>
    <property type="match status" value="1"/>
</dbReference>
<proteinExistence type="inferred from homology"/>
<keyword evidence="2" id="KW-0805">Transcription regulation</keyword>
<dbReference type="PROSITE" id="PS50931">
    <property type="entry name" value="HTH_LYSR"/>
    <property type="match status" value="1"/>
</dbReference>
<dbReference type="CDD" id="cd05466">
    <property type="entry name" value="PBP2_LTTR_substrate"/>
    <property type="match status" value="1"/>
</dbReference>
<reference evidence="6 7" key="1">
    <citation type="submission" date="2010-08" db="EMBL/GenBank/DDBJ databases">
        <authorList>
            <consortium name="US DOE Joint Genome Institute (JGI-PGF)"/>
            <person name="Lucas S."/>
            <person name="Copeland A."/>
            <person name="Lapidus A."/>
            <person name="Cheng J.-F."/>
            <person name="Bruce D."/>
            <person name="Goodwin L."/>
            <person name="Pitluck S."/>
            <person name="Land M.L."/>
            <person name="Hauser L."/>
            <person name="Chang Y.-J."/>
            <person name="Anderson I.J."/>
            <person name="Johnson E."/>
            <person name="Mulhopadhyay B."/>
            <person name="Kyrpides N."/>
            <person name="Woyke T.J."/>
        </authorList>
    </citation>
    <scope>NUCLEOTIDE SEQUENCE [LARGE SCALE GENOMIC DNA]</scope>
    <source>
        <strain evidence="6 7">6</strain>
    </source>
</reference>
<dbReference type="FunFam" id="1.10.10.10:FF:000001">
    <property type="entry name" value="LysR family transcriptional regulator"/>
    <property type="match status" value="1"/>
</dbReference>
<dbReference type="GO" id="GO:0000976">
    <property type="term" value="F:transcription cis-regulatory region binding"/>
    <property type="evidence" value="ECO:0007669"/>
    <property type="project" value="TreeGrafter"/>
</dbReference>
<name>I5AU78_EUBC6</name>
<sequence>MELQHLITFNTIVQLGTFSKAAEKLGYSQAAVTIQVAKLEDELGTRLFDRLGKSISLTSDGKTFHAHAVRILNDISDAKESVSPKDGLEGTLTIGTVDSLCTSLLLKPVAAFHKKYPGVQISITTDSIDGLLRMLRDNEIDFAYLTDEPIRDLDLVTVMEREERAVFVCSADHPLAARENVSLQDVFSSPMILTERDASYRMILERDLRDRGIELNPVIESRNTDLIMSMVRQNMGITFLPEYMLENREEEEDVKVIQTGYHARIFLQVLHHKNKWVSQEMKAFFGMLAL</sequence>
<evidence type="ECO:0000313" key="6">
    <source>
        <dbReference type="EMBL" id="EIM57351.1"/>
    </source>
</evidence>
<dbReference type="STRING" id="633697.EubceDRAFT1_1562"/>
<protein>
    <submittedName>
        <fullName evidence="6">Transcriptional regulator</fullName>
    </submittedName>
</protein>
<feature type="domain" description="HTH lysR-type" evidence="5">
    <location>
        <begin position="1"/>
        <end position="58"/>
    </location>
</feature>
<dbReference type="EMBL" id="CM001487">
    <property type="protein sequence ID" value="EIM57351.1"/>
    <property type="molecule type" value="Genomic_DNA"/>
</dbReference>
<dbReference type="Pfam" id="PF00126">
    <property type="entry name" value="HTH_1"/>
    <property type="match status" value="1"/>
</dbReference>
<dbReference type="InterPro" id="IPR005119">
    <property type="entry name" value="LysR_subst-bd"/>
</dbReference>
<evidence type="ECO:0000256" key="4">
    <source>
        <dbReference type="ARBA" id="ARBA00023163"/>
    </source>
</evidence>
<dbReference type="OrthoDB" id="119203at2"/>
<reference evidence="6 7" key="2">
    <citation type="submission" date="2012-02" db="EMBL/GenBank/DDBJ databases">
        <title>Improved High-Quality Draft sequence of Eubacterium cellulosolvens 6.</title>
        <authorList>
            <consortium name="US DOE Joint Genome Institute"/>
            <person name="Lucas S."/>
            <person name="Han J."/>
            <person name="Lapidus A."/>
            <person name="Cheng J.-F."/>
            <person name="Goodwin L."/>
            <person name="Pitluck S."/>
            <person name="Peters L."/>
            <person name="Mikhailova N."/>
            <person name="Gu W."/>
            <person name="Detter J.C."/>
            <person name="Han C."/>
            <person name="Tapia R."/>
            <person name="Land M."/>
            <person name="Hauser L."/>
            <person name="Kyrpides N."/>
            <person name="Ivanova N."/>
            <person name="Pagani I."/>
            <person name="Johnson E."/>
            <person name="Mukhopadhyay B."/>
            <person name="Anderson I."/>
            <person name="Woyke T."/>
        </authorList>
    </citation>
    <scope>NUCLEOTIDE SEQUENCE [LARGE SCALE GENOMIC DNA]</scope>
    <source>
        <strain evidence="6 7">6</strain>
    </source>
</reference>
<dbReference type="Gene3D" id="3.40.190.290">
    <property type="match status" value="1"/>
</dbReference>
<dbReference type="InterPro" id="IPR036388">
    <property type="entry name" value="WH-like_DNA-bd_sf"/>
</dbReference>
<evidence type="ECO:0000313" key="7">
    <source>
        <dbReference type="Proteomes" id="UP000005753"/>
    </source>
</evidence>
<dbReference type="SUPFAM" id="SSF46785">
    <property type="entry name" value="Winged helix' DNA-binding domain"/>
    <property type="match status" value="1"/>
</dbReference>
<dbReference type="Proteomes" id="UP000005753">
    <property type="component" value="Chromosome"/>
</dbReference>
<dbReference type="GO" id="GO:0003700">
    <property type="term" value="F:DNA-binding transcription factor activity"/>
    <property type="evidence" value="ECO:0007669"/>
    <property type="project" value="InterPro"/>
</dbReference>
<dbReference type="HOGENOM" id="CLU_039613_6_1_9"/>
<dbReference type="PANTHER" id="PTHR30126:SF40">
    <property type="entry name" value="HTH-TYPE TRANSCRIPTIONAL REGULATOR GLTR"/>
    <property type="match status" value="1"/>
</dbReference>
<evidence type="ECO:0000256" key="3">
    <source>
        <dbReference type="ARBA" id="ARBA00023125"/>
    </source>
</evidence>
<organism evidence="6 7">
    <name type="scientific">Eubacterium cellulosolvens (strain ATCC 43171 / JCM 9499 / 6)</name>
    <name type="common">Cillobacterium cellulosolvens</name>
    <dbReference type="NCBI Taxonomy" id="633697"/>
    <lineage>
        <taxon>Bacteria</taxon>
        <taxon>Bacillati</taxon>
        <taxon>Bacillota</taxon>
        <taxon>Clostridia</taxon>
        <taxon>Eubacteriales</taxon>
        <taxon>Eubacteriaceae</taxon>
        <taxon>Eubacterium</taxon>
    </lineage>
</organism>
<comment type="similarity">
    <text evidence="1">Belongs to the LysR transcriptional regulatory family.</text>
</comment>
<dbReference type="PRINTS" id="PR00039">
    <property type="entry name" value="HTHLYSR"/>
</dbReference>
<evidence type="ECO:0000259" key="5">
    <source>
        <dbReference type="PROSITE" id="PS50931"/>
    </source>
</evidence>
<dbReference type="AlphaFoldDB" id="I5AU78"/>
<dbReference type="Gene3D" id="1.10.10.10">
    <property type="entry name" value="Winged helix-like DNA-binding domain superfamily/Winged helix DNA-binding domain"/>
    <property type="match status" value="1"/>
</dbReference>
<dbReference type="InterPro" id="IPR000847">
    <property type="entry name" value="LysR_HTH_N"/>
</dbReference>
<keyword evidence="7" id="KW-1185">Reference proteome</keyword>
<gene>
    <name evidence="6" type="ORF">EubceDRAFT1_1562</name>
</gene>
<dbReference type="PANTHER" id="PTHR30126">
    <property type="entry name" value="HTH-TYPE TRANSCRIPTIONAL REGULATOR"/>
    <property type="match status" value="1"/>
</dbReference>
<keyword evidence="4" id="KW-0804">Transcription</keyword>
<dbReference type="SUPFAM" id="SSF53850">
    <property type="entry name" value="Periplasmic binding protein-like II"/>
    <property type="match status" value="1"/>
</dbReference>
<dbReference type="InterPro" id="IPR036390">
    <property type="entry name" value="WH_DNA-bd_sf"/>
</dbReference>
<evidence type="ECO:0000256" key="1">
    <source>
        <dbReference type="ARBA" id="ARBA00009437"/>
    </source>
</evidence>
<accession>I5AU78</accession>
<keyword evidence="3" id="KW-0238">DNA-binding</keyword>